<dbReference type="InterPro" id="IPR012577">
    <property type="entry name" value="NIPSNAP"/>
</dbReference>
<dbReference type="OrthoDB" id="9816289at2"/>
<comment type="caution">
    <text evidence="2">The sequence shown here is derived from an EMBL/GenBank/DDBJ whole genome shotgun (WGS) entry which is preliminary data.</text>
</comment>
<organism evidence="2 3">
    <name type="scientific">Alkalibacillus haloalkaliphilus</name>
    <dbReference type="NCBI Taxonomy" id="94136"/>
    <lineage>
        <taxon>Bacteria</taxon>
        <taxon>Bacillati</taxon>
        <taxon>Bacillota</taxon>
        <taxon>Bacilli</taxon>
        <taxon>Bacillales</taxon>
        <taxon>Bacillaceae</taxon>
        <taxon>Alkalibacillus</taxon>
    </lineage>
</organism>
<dbReference type="Gene3D" id="3.30.70.100">
    <property type="match status" value="1"/>
</dbReference>
<dbReference type="AlphaFoldDB" id="A0A511W4R9"/>
<name>A0A511W4R9_9BACI</name>
<reference evidence="2 3" key="1">
    <citation type="submission" date="2019-07" db="EMBL/GenBank/DDBJ databases">
        <title>Whole genome shotgun sequence of Alkalibacillus haloalkaliphilus NBRC 103110.</title>
        <authorList>
            <person name="Hosoyama A."/>
            <person name="Uohara A."/>
            <person name="Ohji S."/>
            <person name="Ichikawa N."/>
        </authorList>
    </citation>
    <scope>NUCLEOTIDE SEQUENCE [LARGE SCALE GENOMIC DNA]</scope>
    <source>
        <strain evidence="2 3">NBRC 103110</strain>
    </source>
</reference>
<dbReference type="SUPFAM" id="SSF54909">
    <property type="entry name" value="Dimeric alpha+beta barrel"/>
    <property type="match status" value="1"/>
</dbReference>
<evidence type="ECO:0000313" key="3">
    <source>
        <dbReference type="Proteomes" id="UP000321440"/>
    </source>
</evidence>
<dbReference type="InterPro" id="IPR011008">
    <property type="entry name" value="Dimeric_a/b-barrel"/>
</dbReference>
<dbReference type="RefSeq" id="WP_146816614.1">
    <property type="nucleotide sequence ID" value="NZ_BJYA01000012.1"/>
</dbReference>
<dbReference type="Pfam" id="PF07978">
    <property type="entry name" value="NIPSNAP"/>
    <property type="match status" value="1"/>
</dbReference>
<dbReference type="EMBL" id="BJYA01000012">
    <property type="protein sequence ID" value="GEN46106.1"/>
    <property type="molecule type" value="Genomic_DNA"/>
</dbReference>
<accession>A0A511W4R9</accession>
<evidence type="ECO:0000259" key="1">
    <source>
        <dbReference type="Pfam" id="PF07978"/>
    </source>
</evidence>
<proteinExistence type="predicted"/>
<protein>
    <recommendedName>
        <fullName evidence="1">NIPSNAP domain-containing protein</fullName>
    </recommendedName>
</protein>
<dbReference type="Proteomes" id="UP000321440">
    <property type="component" value="Unassembled WGS sequence"/>
</dbReference>
<sequence length="113" mass="13557">MFYRKKTYQVKSEFVSTFNKHFNQNLLPTQIKHGSRLVGRWMTNDQDGLVEIFAIWEYDSYGSYVQIEEEVRGDRAHVKRVKDWYDRHGGRDYVISKQLVSVNDEEIYSTVER</sequence>
<evidence type="ECO:0000313" key="2">
    <source>
        <dbReference type="EMBL" id="GEN46106.1"/>
    </source>
</evidence>
<gene>
    <name evidence="2" type="ORF">AHA02nite_18820</name>
</gene>
<feature type="domain" description="NIPSNAP" evidence="1">
    <location>
        <begin position="6"/>
        <end position="76"/>
    </location>
</feature>
<keyword evidence="3" id="KW-1185">Reference proteome</keyword>